<keyword evidence="4" id="KW-0285">Flavoprotein</keyword>
<evidence type="ECO:0000256" key="1">
    <source>
        <dbReference type="ARBA" id="ARBA00001946"/>
    </source>
</evidence>
<reference evidence="11 12" key="1">
    <citation type="journal article" date="2017" name="Nature">
        <title>Atmospheric trace gases support primary production in Antarctic desert surface soil.</title>
        <authorList>
            <person name="Ji M."/>
            <person name="Greening C."/>
            <person name="Vanwonterghem I."/>
            <person name="Carere C.R."/>
            <person name="Bay S.K."/>
            <person name="Steen J.A."/>
            <person name="Montgomery K."/>
            <person name="Lines T."/>
            <person name="Beardall J."/>
            <person name="van Dorst J."/>
            <person name="Snape I."/>
            <person name="Stott M.B."/>
            <person name="Hugenholtz P."/>
            <person name="Ferrari B.C."/>
        </authorList>
    </citation>
    <scope>NUCLEOTIDE SEQUENCE [LARGE SCALE GENOMIC DNA]</scope>
    <source>
        <strain evidence="11">RRmetagenome_bin12</strain>
    </source>
</reference>
<dbReference type="EMBL" id="QHBU01000206">
    <property type="protein sequence ID" value="PZR79438.1"/>
    <property type="molecule type" value="Genomic_DNA"/>
</dbReference>
<comment type="cofactor">
    <cofactor evidence="1">
        <name>Mg(2+)</name>
        <dbReference type="ChEBI" id="CHEBI:18420"/>
    </cofactor>
</comment>
<evidence type="ECO:0000256" key="3">
    <source>
        <dbReference type="ARBA" id="ARBA00016337"/>
    </source>
</evidence>
<keyword evidence="7" id="KW-0274">FAD</keyword>
<evidence type="ECO:0000256" key="7">
    <source>
        <dbReference type="ARBA" id="ARBA00022827"/>
    </source>
</evidence>
<evidence type="ECO:0000256" key="4">
    <source>
        <dbReference type="ARBA" id="ARBA00022630"/>
    </source>
</evidence>
<accession>A0A2W6A1V3</accession>
<keyword evidence="5" id="KW-0808">Transferase</keyword>
<evidence type="ECO:0000256" key="6">
    <source>
        <dbReference type="ARBA" id="ARBA00022723"/>
    </source>
</evidence>
<sequence>MVRVEHVMGTVVSLHLRDPGIADAAVDGVFGWFHEVDARFSTYREDSEVSRLGRGALGVGESSDDVREVLALCDDVHRESEGIFEVWGRRHGPPFDPSALVKGWSVDRAAAMLEGAGARNFYLNAGGDVVGRGGAQPGRGWRVGIVHPEELDKVAAVITATDCAVATSGAYERGHHIVDPRSGRPSSGLLSMTVVGPSLARADAYATAAYVMGREGVGWVSGRPGYEAYAITAQHRAVFTAGFARLLTSVTLDPVPGPSA</sequence>
<evidence type="ECO:0000313" key="11">
    <source>
        <dbReference type="EMBL" id="PZR79438.1"/>
    </source>
</evidence>
<evidence type="ECO:0000313" key="12">
    <source>
        <dbReference type="Proteomes" id="UP000248724"/>
    </source>
</evidence>
<dbReference type="AlphaFoldDB" id="A0A2W6A1V3"/>
<dbReference type="EC" id="2.7.1.180" evidence="2"/>
<comment type="catalytic activity">
    <reaction evidence="10">
        <text>L-threonyl-[protein] + FAD = FMN-L-threonyl-[protein] + AMP + H(+)</text>
        <dbReference type="Rhea" id="RHEA:36847"/>
        <dbReference type="Rhea" id="RHEA-COMP:11060"/>
        <dbReference type="Rhea" id="RHEA-COMP:11061"/>
        <dbReference type="ChEBI" id="CHEBI:15378"/>
        <dbReference type="ChEBI" id="CHEBI:30013"/>
        <dbReference type="ChEBI" id="CHEBI:57692"/>
        <dbReference type="ChEBI" id="CHEBI:74257"/>
        <dbReference type="ChEBI" id="CHEBI:456215"/>
        <dbReference type="EC" id="2.7.1.180"/>
    </reaction>
</comment>
<evidence type="ECO:0000256" key="2">
    <source>
        <dbReference type="ARBA" id="ARBA00011955"/>
    </source>
</evidence>
<protein>
    <recommendedName>
        <fullName evidence="3">FAD:protein FMN transferase</fullName>
        <ecNumber evidence="2">2.7.1.180</ecNumber>
    </recommendedName>
    <alternativeName>
        <fullName evidence="9">Flavin transferase</fullName>
    </alternativeName>
</protein>
<evidence type="ECO:0000256" key="10">
    <source>
        <dbReference type="ARBA" id="ARBA00048540"/>
    </source>
</evidence>
<dbReference type="SUPFAM" id="SSF143631">
    <property type="entry name" value="ApbE-like"/>
    <property type="match status" value="1"/>
</dbReference>
<keyword evidence="8" id="KW-0460">Magnesium</keyword>
<evidence type="ECO:0000256" key="9">
    <source>
        <dbReference type="ARBA" id="ARBA00031306"/>
    </source>
</evidence>
<evidence type="ECO:0000256" key="5">
    <source>
        <dbReference type="ARBA" id="ARBA00022679"/>
    </source>
</evidence>
<evidence type="ECO:0000256" key="8">
    <source>
        <dbReference type="ARBA" id="ARBA00022842"/>
    </source>
</evidence>
<proteinExistence type="predicted"/>
<organism evidence="11 12">
    <name type="scientific">Candidatus Aeolococcus gillhamiae</name>
    <dbReference type="NCBI Taxonomy" id="3127015"/>
    <lineage>
        <taxon>Bacteria</taxon>
        <taxon>Bacillati</taxon>
        <taxon>Candidatus Dormiibacterota</taxon>
        <taxon>Candidatus Dormibacteria</taxon>
        <taxon>Candidatus Aeolococcales</taxon>
        <taxon>Candidatus Aeolococcaceae</taxon>
        <taxon>Candidatus Aeolococcus</taxon>
    </lineage>
</organism>
<comment type="caution">
    <text evidence="11">The sequence shown here is derived from an EMBL/GenBank/DDBJ whole genome shotgun (WGS) entry which is preliminary data.</text>
</comment>
<dbReference type="GO" id="GO:0046872">
    <property type="term" value="F:metal ion binding"/>
    <property type="evidence" value="ECO:0007669"/>
    <property type="project" value="UniProtKB-KW"/>
</dbReference>
<dbReference type="Gene3D" id="3.10.520.10">
    <property type="entry name" value="ApbE-like domains"/>
    <property type="match status" value="2"/>
</dbReference>
<gene>
    <name evidence="11" type="ORF">DLM65_10755</name>
</gene>
<keyword evidence="6" id="KW-0479">Metal-binding</keyword>
<dbReference type="PANTHER" id="PTHR30040:SF2">
    <property type="entry name" value="FAD:PROTEIN FMN TRANSFERASE"/>
    <property type="match status" value="1"/>
</dbReference>
<dbReference type="PANTHER" id="PTHR30040">
    <property type="entry name" value="THIAMINE BIOSYNTHESIS LIPOPROTEIN APBE"/>
    <property type="match status" value="1"/>
</dbReference>
<name>A0A2W6A1V3_9BACT</name>
<dbReference type="GO" id="GO:0016740">
    <property type="term" value="F:transferase activity"/>
    <property type="evidence" value="ECO:0007669"/>
    <property type="project" value="UniProtKB-KW"/>
</dbReference>
<dbReference type="Pfam" id="PF02424">
    <property type="entry name" value="ApbE"/>
    <property type="match status" value="2"/>
</dbReference>
<dbReference type="Proteomes" id="UP000248724">
    <property type="component" value="Unassembled WGS sequence"/>
</dbReference>
<dbReference type="InterPro" id="IPR003374">
    <property type="entry name" value="ApbE-like_sf"/>
</dbReference>
<dbReference type="InterPro" id="IPR024932">
    <property type="entry name" value="ApbE"/>
</dbReference>